<dbReference type="OrthoDB" id="9802426at2"/>
<keyword evidence="9" id="KW-1185">Reference proteome</keyword>
<evidence type="ECO:0000259" key="7">
    <source>
        <dbReference type="PROSITE" id="PS51755"/>
    </source>
</evidence>
<dbReference type="RefSeq" id="WP_090873644.1">
    <property type="nucleotide sequence ID" value="NZ_FNYE01000054.1"/>
</dbReference>
<dbReference type="Pfam" id="PF00486">
    <property type="entry name" value="Trans_reg_C"/>
    <property type="match status" value="1"/>
</dbReference>
<evidence type="ECO:0000256" key="5">
    <source>
        <dbReference type="PROSITE-ProRule" id="PRU01091"/>
    </source>
</evidence>
<dbReference type="SUPFAM" id="SSF52172">
    <property type="entry name" value="CheY-like"/>
    <property type="match status" value="1"/>
</dbReference>
<keyword evidence="2" id="KW-0902">Two-component regulatory system</keyword>
<sequence length="248" mass="27533">MRIALIEPDLRHAEIVGRLLFAGGHACHHFSASAPFLAGAAREFFDLLVTDAFCGDAAAEDVIARVREVLPGLPVVVLMTSPRESELVATLQAGADDCLAKPARGPEMLARIDALMRRAGIRRPRNRAREMFGEYAFDAGRSVVSFRGQSVALTPKELQFALLLFTNMSRAVSRAHILETVWSRRRDVKSRTLDTHASRIRTKLELRPEFGYTLVPLYGYGYRLDQIPVEKADGADKAPANERFVETL</sequence>
<dbReference type="GO" id="GO:0000976">
    <property type="term" value="F:transcription cis-regulatory region binding"/>
    <property type="evidence" value="ECO:0007669"/>
    <property type="project" value="TreeGrafter"/>
</dbReference>
<dbReference type="InterPro" id="IPR001867">
    <property type="entry name" value="OmpR/PhoB-type_DNA-bd"/>
</dbReference>
<dbReference type="InterPro" id="IPR036388">
    <property type="entry name" value="WH-like_DNA-bd_sf"/>
</dbReference>
<dbReference type="InterPro" id="IPR011006">
    <property type="entry name" value="CheY-like_superfamily"/>
</dbReference>
<dbReference type="PANTHER" id="PTHR48111">
    <property type="entry name" value="REGULATOR OF RPOS"/>
    <property type="match status" value="1"/>
</dbReference>
<accession>A0A1H7ED02</accession>
<dbReference type="STRING" id="667676.SAMN05192539_10548"/>
<proteinExistence type="predicted"/>
<evidence type="ECO:0000256" key="1">
    <source>
        <dbReference type="ARBA" id="ARBA00022553"/>
    </source>
</evidence>
<dbReference type="GO" id="GO:0006355">
    <property type="term" value="P:regulation of DNA-templated transcription"/>
    <property type="evidence" value="ECO:0007669"/>
    <property type="project" value="InterPro"/>
</dbReference>
<name>A0A1H7ED02_9BURK</name>
<evidence type="ECO:0000313" key="9">
    <source>
        <dbReference type="Proteomes" id="UP000198866"/>
    </source>
</evidence>
<dbReference type="GO" id="GO:0000156">
    <property type="term" value="F:phosphorelay response regulator activity"/>
    <property type="evidence" value="ECO:0007669"/>
    <property type="project" value="TreeGrafter"/>
</dbReference>
<feature type="domain" description="OmpR/PhoB-type" evidence="7">
    <location>
        <begin position="126"/>
        <end position="226"/>
    </location>
</feature>
<reference evidence="9" key="1">
    <citation type="submission" date="2016-10" db="EMBL/GenBank/DDBJ databases">
        <authorList>
            <person name="Varghese N."/>
            <person name="Submissions S."/>
        </authorList>
    </citation>
    <scope>NUCLEOTIDE SEQUENCE [LARGE SCALE GENOMIC DNA]</scope>
    <source>
        <strain evidence="9">LMG 26031</strain>
    </source>
</reference>
<evidence type="ECO:0000256" key="2">
    <source>
        <dbReference type="ARBA" id="ARBA00023012"/>
    </source>
</evidence>
<protein>
    <submittedName>
        <fullName evidence="8">Two component transcriptional regulator, winged helix family</fullName>
    </submittedName>
</protein>
<dbReference type="SUPFAM" id="SSF46894">
    <property type="entry name" value="C-terminal effector domain of the bipartite response regulators"/>
    <property type="match status" value="1"/>
</dbReference>
<dbReference type="InterPro" id="IPR039420">
    <property type="entry name" value="WalR-like"/>
</dbReference>
<dbReference type="PANTHER" id="PTHR48111:SF40">
    <property type="entry name" value="PHOSPHATE REGULON TRANSCRIPTIONAL REGULATORY PROTEIN PHOB"/>
    <property type="match status" value="1"/>
</dbReference>
<dbReference type="InterPro" id="IPR016032">
    <property type="entry name" value="Sig_transdc_resp-reg_C-effctor"/>
</dbReference>
<dbReference type="Gene3D" id="3.40.50.2300">
    <property type="match status" value="1"/>
</dbReference>
<keyword evidence="3 5" id="KW-0238">DNA-binding</keyword>
<keyword evidence="1 4" id="KW-0597">Phosphoprotein</keyword>
<dbReference type="SMART" id="SM00448">
    <property type="entry name" value="REC"/>
    <property type="match status" value="1"/>
</dbReference>
<gene>
    <name evidence="8" type="ORF">SAMN05192539_10548</name>
</gene>
<dbReference type="InterPro" id="IPR001789">
    <property type="entry name" value="Sig_transdc_resp-reg_receiver"/>
</dbReference>
<dbReference type="GO" id="GO:0032993">
    <property type="term" value="C:protein-DNA complex"/>
    <property type="evidence" value="ECO:0007669"/>
    <property type="project" value="TreeGrafter"/>
</dbReference>
<feature type="modified residue" description="4-aspartylphosphate" evidence="4">
    <location>
        <position position="51"/>
    </location>
</feature>
<feature type="domain" description="Response regulatory" evidence="6">
    <location>
        <begin position="2"/>
        <end position="116"/>
    </location>
</feature>
<dbReference type="SMART" id="SM00862">
    <property type="entry name" value="Trans_reg_C"/>
    <property type="match status" value="1"/>
</dbReference>
<evidence type="ECO:0000259" key="6">
    <source>
        <dbReference type="PROSITE" id="PS50110"/>
    </source>
</evidence>
<dbReference type="CDD" id="cd00383">
    <property type="entry name" value="trans_reg_C"/>
    <property type="match status" value="1"/>
</dbReference>
<dbReference type="GO" id="GO:0005829">
    <property type="term" value="C:cytosol"/>
    <property type="evidence" value="ECO:0007669"/>
    <property type="project" value="TreeGrafter"/>
</dbReference>
<evidence type="ECO:0000256" key="3">
    <source>
        <dbReference type="ARBA" id="ARBA00023125"/>
    </source>
</evidence>
<dbReference type="AlphaFoldDB" id="A0A1H7ED02"/>
<evidence type="ECO:0000256" key="4">
    <source>
        <dbReference type="PROSITE-ProRule" id="PRU00169"/>
    </source>
</evidence>
<dbReference type="PROSITE" id="PS50110">
    <property type="entry name" value="RESPONSE_REGULATORY"/>
    <property type="match status" value="1"/>
</dbReference>
<dbReference type="Gene3D" id="1.10.10.10">
    <property type="entry name" value="Winged helix-like DNA-binding domain superfamily/Winged helix DNA-binding domain"/>
    <property type="match status" value="1"/>
</dbReference>
<dbReference type="Proteomes" id="UP000198866">
    <property type="component" value="Unassembled WGS sequence"/>
</dbReference>
<evidence type="ECO:0000313" key="8">
    <source>
        <dbReference type="EMBL" id="SEK11833.1"/>
    </source>
</evidence>
<dbReference type="EMBL" id="FNYE01000054">
    <property type="protein sequence ID" value="SEK11833.1"/>
    <property type="molecule type" value="Genomic_DNA"/>
</dbReference>
<feature type="DNA-binding region" description="OmpR/PhoB-type" evidence="5">
    <location>
        <begin position="126"/>
        <end position="226"/>
    </location>
</feature>
<organism evidence="8 9">
    <name type="scientific">Paraburkholderia diazotrophica</name>
    <dbReference type="NCBI Taxonomy" id="667676"/>
    <lineage>
        <taxon>Bacteria</taxon>
        <taxon>Pseudomonadati</taxon>
        <taxon>Pseudomonadota</taxon>
        <taxon>Betaproteobacteria</taxon>
        <taxon>Burkholderiales</taxon>
        <taxon>Burkholderiaceae</taxon>
        <taxon>Paraburkholderia</taxon>
    </lineage>
</organism>
<dbReference type="PROSITE" id="PS51755">
    <property type="entry name" value="OMPR_PHOB"/>
    <property type="match status" value="1"/>
</dbReference>